<dbReference type="AlphaFoldDB" id="A0A231GT67"/>
<evidence type="ECO:0000313" key="1">
    <source>
        <dbReference type="EMBL" id="OXR39671.1"/>
    </source>
</evidence>
<dbReference type="Proteomes" id="UP000215506">
    <property type="component" value="Unassembled WGS sequence"/>
</dbReference>
<gene>
    <name evidence="1" type="ORF">B7C42_08260</name>
</gene>
<protein>
    <submittedName>
        <fullName evidence="1">Uncharacterized protein</fullName>
    </submittedName>
</protein>
<evidence type="ECO:0000313" key="2">
    <source>
        <dbReference type="Proteomes" id="UP000215506"/>
    </source>
</evidence>
<dbReference type="EMBL" id="NGAF01000093">
    <property type="protein sequence ID" value="OXR39671.1"/>
    <property type="molecule type" value="Genomic_DNA"/>
</dbReference>
<dbReference type="AntiFam" id="ANF00178">
    <property type="entry name" value="Shadow ORF (opposite dhbF)"/>
</dbReference>
<accession>A0A231GT67</accession>
<organism evidence="1 2">
    <name type="scientific">Nocardia cerradoensis</name>
    <dbReference type="NCBI Taxonomy" id="85688"/>
    <lineage>
        <taxon>Bacteria</taxon>
        <taxon>Bacillati</taxon>
        <taxon>Actinomycetota</taxon>
        <taxon>Actinomycetes</taxon>
        <taxon>Mycobacteriales</taxon>
        <taxon>Nocardiaceae</taxon>
        <taxon>Nocardia</taxon>
    </lineage>
</organism>
<proteinExistence type="predicted"/>
<name>A0A231GT67_9NOCA</name>
<sequence length="98" mass="9704">MFGQLGAYVGGVCGAGDVGDESFVSGLVFAGDDGGLFDAVELGEGGSDFAAFDAVAADFDLFVGACDVVELAVVFPVDEVSGAVHAGAGSSVWARHEP</sequence>
<reference evidence="1 2" key="1">
    <citation type="submission" date="2017-07" db="EMBL/GenBank/DDBJ databases">
        <title>First draft Genome Sequence of Nocardia cerradoensis isolated from human infection.</title>
        <authorList>
            <person name="Carrasco G."/>
        </authorList>
    </citation>
    <scope>NUCLEOTIDE SEQUENCE [LARGE SCALE GENOMIC DNA]</scope>
    <source>
        <strain evidence="1 2">CNM20130759</strain>
    </source>
</reference>
<comment type="caution">
    <text evidence="1">The sequence shown here is derived from an EMBL/GenBank/DDBJ whole genome shotgun (WGS) entry which is preliminary data.</text>
</comment>
<keyword evidence="2" id="KW-1185">Reference proteome</keyword>